<dbReference type="EMBL" id="JAGJWX010000016">
    <property type="protein sequence ID" value="MBP2858447.1"/>
    <property type="molecule type" value="Genomic_DNA"/>
</dbReference>
<accession>A0ABS5BDI3</accession>
<dbReference type="RefSeq" id="WP_210175120.1">
    <property type="nucleotide sequence ID" value="NZ_JAGJWX010000016.1"/>
</dbReference>
<comment type="caution">
    <text evidence="1">The sequence shown here is derived from an EMBL/GenBank/DDBJ whole genome shotgun (WGS) entry which is preliminary data.</text>
</comment>
<proteinExistence type="predicted"/>
<protein>
    <submittedName>
        <fullName evidence="1">Uncharacterized protein</fullName>
    </submittedName>
</protein>
<keyword evidence="2" id="KW-1185">Reference proteome</keyword>
<evidence type="ECO:0000313" key="1">
    <source>
        <dbReference type="EMBL" id="MBP2858447.1"/>
    </source>
</evidence>
<evidence type="ECO:0000313" key="2">
    <source>
        <dbReference type="Proteomes" id="UP000810130"/>
    </source>
</evidence>
<gene>
    <name evidence="1" type="ORF">J8657_12630</name>
</gene>
<sequence>MKSYLSLSLSKMNYQGLAIKDPLSMLNDYGYTIVERRLLTGIIRPDN</sequence>
<name>A0ABS5BDI3_9GAMM</name>
<dbReference type="Proteomes" id="UP000810130">
    <property type="component" value="Unassembled WGS sequence"/>
</dbReference>
<reference evidence="1 2" key="1">
    <citation type="submission" date="2021-04" db="EMBL/GenBank/DDBJ databases">
        <title>Genomic and host-range diversity within the Dickeya zeae complex, identification of D. zeae and D. oryzae members, proposal of two novel subspecies D. zeae subsp. zeae subsp. nov. and D. zeae subsp. dombae subsp. nov.</title>
        <authorList>
            <person name="Van Gijsegem F."/>
            <person name="Hugouvieux-Cotte-Pattat N."/>
        </authorList>
    </citation>
    <scope>NUCLEOTIDE SEQUENCE [LARGE SCALE GENOMIC DNA]</scope>
    <source>
        <strain evidence="1 2">FVG03</strain>
    </source>
</reference>
<organism evidence="1 2">
    <name type="scientific">Dickeya oryzae</name>
    <dbReference type="NCBI Taxonomy" id="1240404"/>
    <lineage>
        <taxon>Bacteria</taxon>
        <taxon>Pseudomonadati</taxon>
        <taxon>Pseudomonadota</taxon>
        <taxon>Gammaproteobacteria</taxon>
        <taxon>Enterobacterales</taxon>
        <taxon>Pectobacteriaceae</taxon>
        <taxon>Dickeya</taxon>
    </lineage>
</organism>